<proteinExistence type="predicted"/>
<name>A0ABM7EKG6_PSEPU</name>
<keyword evidence="2" id="KW-1185">Reference proteome</keyword>
<sequence length="167" mass="19074">MRFYSADSWSPFGKGGINAYGYGAGDPVNGTDPTGHMFNRLRLFWKMIKYHDAVAAGNAEKIFLREGKHLIPPSEINLRQELDRRVVSAQNNLIKHRHTLSTLPDEPQYADQRAFAKKRIAINQAQLNKEVRTDLKAQKRFFVGPSTKYTYEVGESGDIKVEYSKIR</sequence>
<reference evidence="1 2" key="1">
    <citation type="journal article" date="2014" name="Genome Announc.">
        <title>The Complete Genome Sequence of Pseudomonas putida NBRC 14164T Confirms High Intraspecies Variation.</title>
        <authorList>
            <person name="Ohji S."/>
            <person name="Yamazoe A."/>
            <person name="Hosoyama A."/>
            <person name="Tsuchikane K."/>
            <person name="Ezaki T."/>
            <person name="Fujita N."/>
        </authorList>
    </citation>
    <scope>NUCLEOTIDE SEQUENCE [LARGE SCALE GENOMIC DNA]</scope>
    <source>
        <strain evidence="1 2">NBRC 14164</strain>
    </source>
</reference>
<accession>A0ABM7EKG6</accession>
<evidence type="ECO:0000313" key="2">
    <source>
        <dbReference type="Proteomes" id="UP000016702"/>
    </source>
</evidence>
<protein>
    <submittedName>
        <fullName evidence="1">Uncharacterized protein</fullName>
    </submittedName>
</protein>
<gene>
    <name evidence="1" type="ORF">PP4_45010</name>
</gene>
<dbReference type="Proteomes" id="UP000016702">
    <property type="component" value="Chromosome"/>
</dbReference>
<dbReference type="Gene3D" id="2.180.10.10">
    <property type="entry name" value="RHS repeat-associated core"/>
    <property type="match status" value="1"/>
</dbReference>
<dbReference type="EMBL" id="AP013070">
    <property type="protein sequence ID" value="BAN56354.1"/>
    <property type="molecule type" value="Genomic_DNA"/>
</dbReference>
<organism evidence="1 2">
    <name type="scientific">Pseudomonas putida NBRC 14164</name>
    <dbReference type="NCBI Taxonomy" id="1211579"/>
    <lineage>
        <taxon>Bacteria</taxon>
        <taxon>Pseudomonadati</taxon>
        <taxon>Pseudomonadota</taxon>
        <taxon>Gammaproteobacteria</taxon>
        <taxon>Pseudomonadales</taxon>
        <taxon>Pseudomonadaceae</taxon>
        <taxon>Pseudomonas</taxon>
    </lineage>
</organism>
<evidence type="ECO:0000313" key="1">
    <source>
        <dbReference type="EMBL" id="BAN56354.1"/>
    </source>
</evidence>